<dbReference type="InterPro" id="IPR001765">
    <property type="entry name" value="Carbonic_anhydrase"/>
</dbReference>
<evidence type="ECO:0000256" key="2">
    <source>
        <dbReference type="ARBA" id="ARBA00022723"/>
    </source>
</evidence>
<dbReference type="RefSeq" id="WP_007414828.1">
    <property type="nucleotide sequence ID" value="NZ_ABOX02000011.1"/>
</dbReference>
<comment type="cofactor">
    <cofactor evidence="4">
        <name>Zn(2+)</name>
        <dbReference type="ChEBI" id="CHEBI:29105"/>
    </cofactor>
    <text evidence="4">Binds 1 zinc ion per subunit.</text>
</comment>
<evidence type="ECO:0000256" key="5">
    <source>
        <dbReference type="SAM" id="MobiDB-lite"/>
    </source>
</evidence>
<gene>
    <name evidence="6" type="ORF">Cflav_PD3961</name>
</gene>
<keyword evidence="3 4" id="KW-0862">Zinc</keyword>
<feature type="binding site" evidence="4">
    <location>
        <position position="41"/>
    </location>
    <ligand>
        <name>Zn(2+)</name>
        <dbReference type="ChEBI" id="CHEBI:29105"/>
    </ligand>
</feature>
<keyword evidence="7" id="KW-1185">Reference proteome</keyword>
<dbReference type="GO" id="GO:0008270">
    <property type="term" value="F:zinc ion binding"/>
    <property type="evidence" value="ECO:0007669"/>
    <property type="project" value="InterPro"/>
</dbReference>
<comment type="similarity">
    <text evidence="1">Belongs to the beta-class carbonic anhydrase family.</text>
</comment>
<dbReference type="SUPFAM" id="SSF53056">
    <property type="entry name" value="beta-carbonic anhydrase, cab"/>
    <property type="match status" value="1"/>
</dbReference>
<evidence type="ECO:0000256" key="3">
    <source>
        <dbReference type="ARBA" id="ARBA00022833"/>
    </source>
</evidence>
<dbReference type="Gene3D" id="3.40.1050.10">
    <property type="entry name" value="Carbonic anhydrase"/>
    <property type="match status" value="1"/>
</dbReference>
<evidence type="ECO:0000256" key="1">
    <source>
        <dbReference type="ARBA" id="ARBA00006217"/>
    </source>
</evidence>
<evidence type="ECO:0000313" key="7">
    <source>
        <dbReference type="Proteomes" id="UP000003688"/>
    </source>
</evidence>
<dbReference type="EMBL" id="ABOX02000011">
    <property type="protein sequence ID" value="EEF61244.1"/>
    <property type="molecule type" value="Genomic_DNA"/>
</dbReference>
<organism evidence="6 7">
    <name type="scientific">Pedosphaera parvula (strain Ellin514)</name>
    <dbReference type="NCBI Taxonomy" id="320771"/>
    <lineage>
        <taxon>Bacteria</taxon>
        <taxon>Pseudomonadati</taxon>
        <taxon>Verrucomicrobiota</taxon>
        <taxon>Pedosphaerae</taxon>
        <taxon>Pedosphaerales</taxon>
        <taxon>Pedosphaeraceae</taxon>
        <taxon>Pedosphaera</taxon>
    </lineage>
</organism>
<comment type="caution">
    <text evidence="6">The sequence shown here is derived from an EMBL/GenBank/DDBJ whole genome shotgun (WGS) entry which is preliminary data.</text>
</comment>
<feature type="binding site" evidence="4">
    <location>
        <position position="100"/>
    </location>
    <ligand>
        <name>Zn(2+)</name>
        <dbReference type="ChEBI" id="CHEBI:29105"/>
    </ligand>
</feature>
<evidence type="ECO:0000313" key="6">
    <source>
        <dbReference type="EMBL" id="EEF61244.1"/>
    </source>
</evidence>
<dbReference type="Pfam" id="PF00484">
    <property type="entry name" value="Pro_CA"/>
    <property type="match status" value="1"/>
</dbReference>
<feature type="region of interest" description="Disordered" evidence="5">
    <location>
        <begin position="242"/>
        <end position="277"/>
    </location>
</feature>
<feature type="binding site" evidence="4">
    <location>
        <position position="97"/>
    </location>
    <ligand>
        <name>Zn(2+)</name>
        <dbReference type="ChEBI" id="CHEBI:29105"/>
    </ligand>
</feature>
<protein>
    <submittedName>
        <fullName evidence="6">Carbonic anhydrase</fullName>
    </submittedName>
</protein>
<proteinExistence type="inferred from homology"/>
<dbReference type="PANTHER" id="PTHR43175">
    <property type="entry name" value="CARBONIC ANHYDRASE"/>
    <property type="match status" value="1"/>
</dbReference>
<dbReference type="OrthoDB" id="9792260at2"/>
<feature type="binding site" evidence="4">
    <location>
        <position position="39"/>
    </location>
    <ligand>
        <name>Zn(2+)</name>
        <dbReference type="ChEBI" id="CHEBI:29105"/>
    </ligand>
</feature>
<dbReference type="InterPro" id="IPR036874">
    <property type="entry name" value="Carbonic_anhydrase_sf"/>
</dbReference>
<name>B9XG82_PEDPL</name>
<dbReference type="AlphaFoldDB" id="B9XG82"/>
<dbReference type="STRING" id="320771.Cflav_PD3961"/>
<sequence length="277" mass="30243">MRLFEAIVEANHRAIAGDKAAGLHPLEHSESLPIAGLTCIDARLNAFFPGILGVPNEQFIWLRNAGNIITGATSSTIRSLALACAVKGAREIAIIGHTDCQVCKTSMMQLTNAFQALGVNRAMLPENLTEFFGLFASERQNVSKAVDFVRQSPLIGRGIPVHGLLVDINTGNLEWLVNGYQSLDTTSGSPLQEAVDFANQKMDAFKGLEDFKLGEMKFPESQIGEVVTKTTNLISEETKRVESKVNEISAPPPINQSNPRRIPIPPPIRPKFKMPKK</sequence>
<evidence type="ECO:0000256" key="4">
    <source>
        <dbReference type="PIRSR" id="PIRSR601765-1"/>
    </source>
</evidence>
<dbReference type="Proteomes" id="UP000003688">
    <property type="component" value="Unassembled WGS sequence"/>
</dbReference>
<reference evidence="6 7" key="1">
    <citation type="journal article" date="2011" name="J. Bacteriol.">
        <title>Genome sequence of 'Pedosphaera parvula' Ellin514, an aerobic Verrucomicrobial isolate from pasture soil.</title>
        <authorList>
            <person name="Kant R."/>
            <person name="van Passel M.W."/>
            <person name="Sangwan P."/>
            <person name="Palva A."/>
            <person name="Lucas S."/>
            <person name="Copeland A."/>
            <person name="Lapidus A."/>
            <person name="Glavina Del Rio T."/>
            <person name="Dalin E."/>
            <person name="Tice H."/>
            <person name="Bruce D."/>
            <person name="Goodwin L."/>
            <person name="Pitluck S."/>
            <person name="Chertkov O."/>
            <person name="Larimer F.W."/>
            <person name="Land M.L."/>
            <person name="Hauser L."/>
            <person name="Brettin T.S."/>
            <person name="Detter J.C."/>
            <person name="Han S."/>
            <person name="de Vos W.M."/>
            <person name="Janssen P.H."/>
            <person name="Smidt H."/>
        </authorList>
    </citation>
    <scope>NUCLEOTIDE SEQUENCE [LARGE SCALE GENOMIC DNA]</scope>
    <source>
        <strain evidence="6 7">Ellin514</strain>
    </source>
</reference>
<keyword evidence="2 4" id="KW-0479">Metal-binding</keyword>
<accession>B9XG82</accession>
<dbReference type="PANTHER" id="PTHR43175:SF3">
    <property type="entry name" value="CARBON DISULFIDE HYDROLASE"/>
    <property type="match status" value="1"/>
</dbReference>
<dbReference type="GO" id="GO:0004089">
    <property type="term" value="F:carbonate dehydratase activity"/>
    <property type="evidence" value="ECO:0007669"/>
    <property type="project" value="InterPro"/>
</dbReference>
<dbReference type="SMART" id="SM00947">
    <property type="entry name" value="Pro_CA"/>
    <property type="match status" value="1"/>
</dbReference>